<dbReference type="HAMAP" id="MF_03152">
    <property type="entry name" value="TRM5"/>
    <property type="match status" value="1"/>
</dbReference>
<dbReference type="EMBL" id="SSTD01020080">
    <property type="protein sequence ID" value="TYJ95819.1"/>
    <property type="molecule type" value="Genomic_DNA"/>
</dbReference>
<evidence type="ECO:0000256" key="9">
    <source>
        <dbReference type="ARBA" id="ARBA00047783"/>
    </source>
</evidence>
<dbReference type="InterPro" id="IPR056743">
    <property type="entry name" value="TRM5-TYW2-like_MTfase"/>
</dbReference>
<dbReference type="EC" id="2.1.1.228" evidence="10"/>
<dbReference type="Pfam" id="PF25133">
    <property type="entry name" value="TYW2_N_2"/>
    <property type="match status" value="1"/>
</dbReference>
<evidence type="ECO:0000256" key="5">
    <source>
        <dbReference type="ARBA" id="ARBA00022691"/>
    </source>
</evidence>
<evidence type="ECO:0000313" key="15">
    <source>
        <dbReference type="Proteomes" id="UP000321947"/>
    </source>
</evidence>
<dbReference type="GO" id="GO:0052906">
    <property type="term" value="F:tRNA (guanine(37)-N1)-methyltransferase activity"/>
    <property type="evidence" value="ECO:0007669"/>
    <property type="project" value="UniProtKB-UniRule"/>
</dbReference>
<dbReference type="STRING" id="1194695.A0A5A7T001"/>
<feature type="binding site" evidence="10">
    <location>
        <begin position="479"/>
        <end position="480"/>
    </location>
    <ligand>
        <name>S-adenosyl-L-methionine</name>
        <dbReference type="ChEBI" id="CHEBI:59789"/>
    </ligand>
</feature>
<dbReference type="Proteomes" id="UP000321947">
    <property type="component" value="Unassembled WGS sequence"/>
</dbReference>
<evidence type="ECO:0000313" key="13">
    <source>
        <dbReference type="EMBL" id="TYJ95819.1"/>
    </source>
</evidence>
<accession>A0A5A7T001</accession>
<dbReference type="CDD" id="cd02440">
    <property type="entry name" value="AdoMet_MTases"/>
    <property type="match status" value="1"/>
</dbReference>
<dbReference type="InterPro" id="IPR025792">
    <property type="entry name" value="tRNA_Gua_MeTrfase_euk"/>
</dbReference>
<comment type="similarity">
    <text evidence="10">Belongs to the TRM5 / TYW2 family.</text>
</comment>
<keyword evidence="8 10" id="KW-0539">Nucleus</keyword>
<dbReference type="Gene3D" id="3.30.300.110">
    <property type="entry name" value="Met-10+ protein-like domains"/>
    <property type="match status" value="1"/>
</dbReference>
<evidence type="ECO:0000313" key="14">
    <source>
        <dbReference type="Proteomes" id="UP000321393"/>
    </source>
</evidence>
<dbReference type="InterPro" id="IPR029063">
    <property type="entry name" value="SAM-dependent_MTases_sf"/>
</dbReference>
<sequence length="1023" mass="116427">MVTKLFLTPQSLPLTAFTPKFIFPRKNFLPICFTSPFYSTTVHSQSQFSHQSLPYGPSLCKGIHPFPSVSRQSPIDHSPLLKTLTGNLEREQLQNEESEGAILDEDAFTRIFDVAALRVPSKGCFELENRLRGHLLNWPRIHNIARVPGDEVEAELVELVGEQNWSSSDDGDGTSIDLLHRRIYGKAEGDGEPLSPVLYREKLVKTFDSKGYVNFRHLAKMSRLKRRKEKKEEGRDEEMRRMGKSEFAIVEVVESEELEVDDMKGLLGDEFKGGKWRGSTRLLLLDEQYAAKGVVELPEAIKALLKGDTQERMKPTIELVRCRLTLFYDYWQMNEVLEALLPKDMIIPSAFETVGHIAHLNLRDEHLPYKKLIAKVVLDKNKPKIQTVVNKSDAISNDYRTMQLEVLAGNHSLVTTVVENGLRFHLDLATVYWNSRLATERQRLLSVFTCNDVVCDVFAGVGPISISAARIVKKVYANDLNPYAVEYLERNSVANKLERKIEGKGKTLDTNIHGTQTETNHERAATIAVVAAMEKLLHQLPTLLSRNNFGQLLIHAPLLLGSYIHMPSLPSFHALLTHSSAQSKLTDLLMYSKNRGEKLNGQNYFSWSQSVKMILEGHNQFGFLTGETLRPPSGDSRNDSREGRILLYVIVWDTHKDGIQYAKIEEEDLIYDFLVVHLEENYMSVTSVLTTPTADFAVFSARSYTQLNNIEYPFTHNHMNQPDCSSLSTMTFGVHLRCVCLLGILFINRESSGESVSEVSVPRNLIREIGSPIDQSVSIQDSEPPRDQAMTNSIDSCVDSKMSENNRSDVAIPEDMGENESVDEIEVRVETVGNEVELDHQGNLDKYDPSLDIPITLRKALEKIKTWEICTLPKGHKTVGCKWVFTLNHKADVKNVFLNRDLEEEVYMSPLQGPYEEHMEAVNRILRYLKTTPDKELMFRKTDKRVIETYTDSDWARSVVDRKSTSGYCTFVWGNLVTSRSKKQGVVARSSAEVEYKVMNLGYVRKFGYRRFYLTFIRTMRCR</sequence>
<evidence type="ECO:0000256" key="6">
    <source>
        <dbReference type="ARBA" id="ARBA00022694"/>
    </source>
</evidence>
<dbReference type="CDD" id="cd09272">
    <property type="entry name" value="RNase_HI_RT_Ty1"/>
    <property type="match status" value="1"/>
</dbReference>
<dbReference type="PANTHER" id="PTHR23245:SF43">
    <property type="entry name" value="TRNA (GUANINE(37)-N1)-METHYLTRANSFERASE 2"/>
    <property type="match status" value="1"/>
</dbReference>
<dbReference type="OrthoDB" id="408788at2759"/>
<dbReference type="GO" id="GO:0002939">
    <property type="term" value="P:tRNA N1-guanine methylation"/>
    <property type="evidence" value="ECO:0007669"/>
    <property type="project" value="TreeGrafter"/>
</dbReference>
<feature type="binding site" evidence="10">
    <location>
        <position position="441"/>
    </location>
    <ligand>
        <name>S-adenosyl-L-methionine</name>
        <dbReference type="ChEBI" id="CHEBI:59789"/>
    </ligand>
</feature>
<keyword evidence="6 10" id="KW-0819">tRNA processing</keyword>
<comment type="similarity">
    <text evidence="1">Belongs to the class I-like SAM-binding methyltransferase superfamily. TRM5/TYW2 family.</text>
</comment>
<dbReference type="AlphaFoldDB" id="A0A5A7T001"/>
<keyword evidence="7 10" id="KW-0496">Mitochondrion</keyword>
<organism evidence="12 14">
    <name type="scientific">Cucumis melo var. makuwa</name>
    <name type="common">Oriental melon</name>
    <dbReference type="NCBI Taxonomy" id="1194695"/>
    <lineage>
        <taxon>Eukaryota</taxon>
        <taxon>Viridiplantae</taxon>
        <taxon>Streptophyta</taxon>
        <taxon>Embryophyta</taxon>
        <taxon>Tracheophyta</taxon>
        <taxon>Spermatophyta</taxon>
        <taxon>Magnoliopsida</taxon>
        <taxon>eudicotyledons</taxon>
        <taxon>Gunneridae</taxon>
        <taxon>Pentapetalae</taxon>
        <taxon>rosids</taxon>
        <taxon>fabids</taxon>
        <taxon>Cucurbitales</taxon>
        <taxon>Cucurbitaceae</taxon>
        <taxon>Benincaseae</taxon>
        <taxon>Cucumis</taxon>
    </lineage>
</organism>
<dbReference type="InterPro" id="IPR029472">
    <property type="entry name" value="Copia-like_N"/>
</dbReference>
<keyword evidence="2 10" id="KW-0963">Cytoplasm</keyword>
<reference evidence="14 15" key="1">
    <citation type="submission" date="2019-08" db="EMBL/GenBank/DDBJ databases">
        <title>Draft genome sequences of two oriental melons (Cucumis melo L. var makuwa).</title>
        <authorList>
            <person name="Kwon S.-Y."/>
        </authorList>
    </citation>
    <scope>NUCLEOTIDE SEQUENCE [LARGE SCALE GENOMIC DNA]</scope>
    <source>
        <strain evidence="15">cv. Chang Bougi</strain>
        <strain evidence="14">cv. SW 3</strain>
        <tissue evidence="12">Leaf</tissue>
    </source>
</reference>
<dbReference type="FunFam" id="3.30.300.110:FF:000001">
    <property type="entry name" value="tRNA (guanine(37)-N1)-methyltransferase"/>
    <property type="match status" value="1"/>
</dbReference>
<name>A0A5A7T001_CUCMM</name>
<comment type="catalytic activity">
    <reaction evidence="9 10">
        <text>guanosine(37) in tRNA + S-adenosyl-L-methionine = N(1)-methylguanosine(37) in tRNA + S-adenosyl-L-homocysteine + H(+)</text>
        <dbReference type="Rhea" id="RHEA:36899"/>
        <dbReference type="Rhea" id="RHEA-COMP:10145"/>
        <dbReference type="Rhea" id="RHEA-COMP:10147"/>
        <dbReference type="ChEBI" id="CHEBI:15378"/>
        <dbReference type="ChEBI" id="CHEBI:57856"/>
        <dbReference type="ChEBI" id="CHEBI:59789"/>
        <dbReference type="ChEBI" id="CHEBI:73542"/>
        <dbReference type="ChEBI" id="CHEBI:74269"/>
        <dbReference type="EC" id="2.1.1.228"/>
    </reaction>
</comment>
<dbReference type="InterPro" id="IPR056744">
    <property type="entry name" value="TRM5/TYW2-like_N"/>
</dbReference>
<evidence type="ECO:0000313" key="12">
    <source>
        <dbReference type="EMBL" id="KAA0036752.1"/>
    </source>
</evidence>
<evidence type="ECO:0000256" key="3">
    <source>
        <dbReference type="ARBA" id="ARBA00022603"/>
    </source>
</evidence>
<dbReference type="EMBL" id="SSTE01019218">
    <property type="protein sequence ID" value="KAA0036752.1"/>
    <property type="molecule type" value="Genomic_DNA"/>
</dbReference>
<keyword evidence="4 10" id="KW-0808">Transferase</keyword>
<gene>
    <name evidence="13" type="ORF">E5676_scaffold110G001040</name>
    <name evidence="12" type="ORF">E6C27_scaffold20G00310</name>
</gene>
<dbReference type="Pfam" id="PF02475">
    <property type="entry name" value="TRM5-TYW2_MTfase"/>
    <property type="match status" value="1"/>
</dbReference>
<comment type="function">
    <text evidence="10">Specifically methylates the N1 position of guanosine-37 in various cytoplasmic and mitochondrial tRNAs. Methylation is not dependent on the nature of the nucleoside 5' of the target nucleoside. This is the first step in the biosynthesis of wybutosine (yW), a modified base adjacent to the anticodon of tRNAs and required for accurate decoding.</text>
</comment>
<dbReference type="GO" id="GO:0005759">
    <property type="term" value="C:mitochondrial matrix"/>
    <property type="evidence" value="ECO:0007669"/>
    <property type="project" value="UniProtKB-SubCell"/>
</dbReference>
<dbReference type="SUPFAM" id="SSF53335">
    <property type="entry name" value="S-adenosyl-L-methionine-dependent methyltransferases"/>
    <property type="match status" value="1"/>
</dbReference>
<protein>
    <recommendedName>
        <fullName evidence="10">tRNA (guanine(37)-N1)-methyltransferase</fullName>
        <ecNumber evidence="10">2.1.1.228</ecNumber>
    </recommendedName>
    <alternativeName>
        <fullName evidence="10">M1G-methyltransferase</fullName>
    </alternativeName>
    <alternativeName>
        <fullName evidence="10">tRNA [GM37] methyltransferase</fullName>
    </alternativeName>
    <alternativeName>
        <fullName evidence="10">tRNA methyltransferase 5 homolog</fullName>
    </alternativeName>
</protein>
<feature type="domain" description="SAM-dependent methyltransferase TRM5/TYW2-type" evidence="11">
    <location>
        <begin position="351"/>
        <end position="502"/>
    </location>
</feature>
<comment type="subcellular location">
    <subcellularLocation>
        <location evidence="10">Mitochondrion matrix</location>
    </subcellularLocation>
    <subcellularLocation>
        <location evidence="10">Nucleus</location>
    </subcellularLocation>
    <subcellularLocation>
        <location evidence="10">Cytoplasm</location>
    </subcellularLocation>
    <text evidence="10">Predominantly in the mitochondria and in the nucleus.</text>
</comment>
<dbReference type="InterPro" id="IPR030382">
    <property type="entry name" value="MeTrfase_TRM5/TYW2"/>
</dbReference>
<comment type="caution">
    <text evidence="12">The sequence shown here is derived from an EMBL/GenBank/DDBJ whole genome shotgun (WGS) entry which is preliminary data.</text>
</comment>
<dbReference type="Proteomes" id="UP000321393">
    <property type="component" value="Unassembled WGS sequence"/>
</dbReference>
<dbReference type="Pfam" id="PF14244">
    <property type="entry name" value="Retrotran_gag_3"/>
    <property type="match status" value="1"/>
</dbReference>
<dbReference type="PANTHER" id="PTHR23245">
    <property type="entry name" value="TRNA METHYLTRANSFERASE"/>
    <property type="match status" value="1"/>
</dbReference>
<feature type="binding site" evidence="10">
    <location>
        <position position="720"/>
    </location>
    <ligand>
        <name>S-adenosyl-L-methionine</name>
        <dbReference type="ChEBI" id="CHEBI:59789"/>
    </ligand>
</feature>
<proteinExistence type="inferred from homology"/>
<evidence type="ECO:0000259" key="11">
    <source>
        <dbReference type="PROSITE" id="PS51684"/>
    </source>
</evidence>
<keyword evidence="3 10" id="KW-0489">Methyltransferase</keyword>
<dbReference type="GO" id="GO:0005634">
    <property type="term" value="C:nucleus"/>
    <property type="evidence" value="ECO:0007669"/>
    <property type="project" value="UniProtKB-SubCell"/>
</dbReference>
<evidence type="ECO:0000256" key="1">
    <source>
        <dbReference type="ARBA" id="ARBA00009775"/>
    </source>
</evidence>
<dbReference type="Gene3D" id="3.40.50.150">
    <property type="entry name" value="Vaccinia Virus protein VP39"/>
    <property type="match status" value="1"/>
</dbReference>
<comment type="subunit">
    <text evidence="10">Monomer.</text>
</comment>
<dbReference type="GO" id="GO:0070901">
    <property type="term" value="P:mitochondrial tRNA methylation"/>
    <property type="evidence" value="ECO:0007669"/>
    <property type="project" value="UniProtKB-ARBA"/>
</dbReference>
<keyword evidence="5 10" id="KW-0949">S-adenosyl-L-methionine</keyword>
<evidence type="ECO:0000256" key="8">
    <source>
        <dbReference type="ARBA" id="ARBA00023242"/>
    </source>
</evidence>
<dbReference type="PROSITE" id="PS51684">
    <property type="entry name" value="SAM_MT_TRM5_TYW2"/>
    <property type="match status" value="1"/>
</dbReference>
<evidence type="ECO:0000256" key="4">
    <source>
        <dbReference type="ARBA" id="ARBA00022679"/>
    </source>
</evidence>
<comment type="caution">
    <text evidence="10">Lacks conserved residue(s) required for the propagation of feature annotation.</text>
</comment>
<evidence type="ECO:0000256" key="10">
    <source>
        <dbReference type="HAMAP-Rule" id="MF_03152"/>
    </source>
</evidence>
<evidence type="ECO:0000256" key="7">
    <source>
        <dbReference type="ARBA" id="ARBA00023128"/>
    </source>
</evidence>
<evidence type="ECO:0000256" key="2">
    <source>
        <dbReference type="ARBA" id="ARBA00022490"/>
    </source>
</evidence>